<name>A0AAV7JYG5_9METZ</name>
<dbReference type="Gene3D" id="3.40.30.10">
    <property type="entry name" value="Glutaredoxin"/>
    <property type="match status" value="1"/>
</dbReference>
<dbReference type="PANTHER" id="PTHR10438:SF468">
    <property type="entry name" value="THIOREDOXIN-1-RELATED"/>
    <property type="match status" value="1"/>
</dbReference>
<evidence type="ECO:0000259" key="7">
    <source>
        <dbReference type="PROSITE" id="PS51352"/>
    </source>
</evidence>
<evidence type="ECO:0000256" key="5">
    <source>
        <dbReference type="PIRNR" id="PIRNR000077"/>
    </source>
</evidence>
<comment type="caution">
    <text evidence="8">The sequence shown here is derived from an EMBL/GenBank/DDBJ whole genome shotgun (WGS) entry which is preliminary data.</text>
</comment>
<keyword evidence="9" id="KW-1185">Reference proteome</keyword>
<sequence>MPSSTFEISSMEELDLLLTSTNSPLVMYFYADWCTPCELMSPSIEEFTEDFDDMKFVKVNVELRKDIKSRYGIEIVPACVILNQGEELYTFYGARKDALQDVLSQIQLNYCYE</sequence>
<dbReference type="Proteomes" id="UP001165289">
    <property type="component" value="Unassembled WGS sequence"/>
</dbReference>
<gene>
    <name evidence="8" type="ORF">LOD99_3220</name>
</gene>
<evidence type="ECO:0000256" key="2">
    <source>
        <dbReference type="ARBA" id="ARBA00022490"/>
    </source>
</evidence>
<dbReference type="PANTHER" id="PTHR10438">
    <property type="entry name" value="THIOREDOXIN"/>
    <property type="match status" value="1"/>
</dbReference>
<dbReference type="PROSITE" id="PS00194">
    <property type="entry name" value="THIOREDOXIN_1"/>
    <property type="match status" value="1"/>
</dbReference>
<dbReference type="InterPro" id="IPR017937">
    <property type="entry name" value="Thioredoxin_CS"/>
</dbReference>
<organism evidence="8 9">
    <name type="scientific">Oopsacas minuta</name>
    <dbReference type="NCBI Taxonomy" id="111878"/>
    <lineage>
        <taxon>Eukaryota</taxon>
        <taxon>Metazoa</taxon>
        <taxon>Porifera</taxon>
        <taxon>Hexactinellida</taxon>
        <taxon>Hexasterophora</taxon>
        <taxon>Lyssacinosida</taxon>
        <taxon>Leucopsacidae</taxon>
        <taxon>Oopsacas</taxon>
    </lineage>
</organism>
<keyword evidence="3 6" id="KW-1015">Disulfide bond</keyword>
<accession>A0AAV7JYG5</accession>
<keyword evidence="6" id="KW-0676">Redox-active center</keyword>
<comment type="similarity">
    <text evidence="4">Belongs to the thioredoxin family. Plant H-type subfamily.</text>
</comment>
<dbReference type="AlphaFoldDB" id="A0AAV7JYG5"/>
<protein>
    <recommendedName>
        <fullName evidence="5">Thioredoxin</fullName>
    </recommendedName>
</protein>
<dbReference type="SUPFAM" id="SSF52833">
    <property type="entry name" value="Thioredoxin-like"/>
    <property type="match status" value="1"/>
</dbReference>
<dbReference type="InterPro" id="IPR050620">
    <property type="entry name" value="Thioredoxin_H-type-like"/>
</dbReference>
<evidence type="ECO:0000256" key="1">
    <source>
        <dbReference type="ARBA" id="ARBA00004496"/>
    </source>
</evidence>
<evidence type="ECO:0000313" key="9">
    <source>
        <dbReference type="Proteomes" id="UP001165289"/>
    </source>
</evidence>
<comment type="subcellular location">
    <subcellularLocation>
        <location evidence="1">Cytoplasm</location>
    </subcellularLocation>
</comment>
<evidence type="ECO:0000256" key="4">
    <source>
        <dbReference type="ARBA" id="ARBA00038353"/>
    </source>
</evidence>
<feature type="domain" description="Thioredoxin" evidence="7">
    <location>
        <begin position="1"/>
        <end position="108"/>
    </location>
</feature>
<dbReference type="PROSITE" id="PS51352">
    <property type="entry name" value="THIOREDOXIN_2"/>
    <property type="match status" value="1"/>
</dbReference>
<proteinExistence type="inferred from homology"/>
<evidence type="ECO:0000313" key="8">
    <source>
        <dbReference type="EMBL" id="KAI6653716.1"/>
    </source>
</evidence>
<dbReference type="CDD" id="cd02947">
    <property type="entry name" value="TRX_family"/>
    <property type="match status" value="1"/>
</dbReference>
<feature type="disulfide bond" description="Redox-active" evidence="6">
    <location>
        <begin position="34"/>
        <end position="37"/>
    </location>
</feature>
<dbReference type="PIRSF" id="PIRSF000077">
    <property type="entry name" value="Thioredoxin"/>
    <property type="match status" value="1"/>
</dbReference>
<dbReference type="EMBL" id="JAKMXF010000255">
    <property type="protein sequence ID" value="KAI6653716.1"/>
    <property type="molecule type" value="Genomic_DNA"/>
</dbReference>
<dbReference type="InterPro" id="IPR013766">
    <property type="entry name" value="Thioredoxin_domain"/>
</dbReference>
<keyword evidence="2" id="KW-0963">Cytoplasm</keyword>
<dbReference type="InterPro" id="IPR036249">
    <property type="entry name" value="Thioredoxin-like_sf"/>
</dbReference>
<evidence type="ECO:0000256" key="6">
    <source>
        <dbReference type="PIRSR" id="PIRSR000077-4"/>
    </source>
</evidence>
<reference evidence="8 9" key="1">
    <citation type="journal article" date="2023" name="BMC Biol.">
        <title>The compact genome of the sponge Oopsacas minuta (Hexactinellida) is lacking key metazoan core genes.</title>
        <authorList>
            <person name="Santini S."/>
            <person name="Schenkelaars Q."/>
            <person name="Jourda C."/>
            <person name="Duchesne M."/>
            <person name="Belahbib H."/>
            <person name="Rocher C."/>
            <person name="Selva M."/>
            <person name="Riesgo A."/>
            <person name="Vervoort M."/>
            <person name="Leys S.P."/>
            <person name="Kodjabachian L."/>
            <person name="Le Bivic A."/>
            <person name="Borchiellini C."/>
            <person name="Claverie J.M."/>
            <person name="Renard E."/>
        </authorList>
    </citation>
    <scope>NUCLEOTIDE SEQUENCE [LARGE SCALE GENOMIC DNA]</scope>
    <source>
        <strain evidence="8">SPO-2</strain>
    </source>
</reference>
<dbReference type="Pfam" id="PF00085">
    <property type="entry name" value="Thioredoxin"/>
    <property type="match status" value="1"/>
</dbReference>
<evidence type="ECO:0000256" key="3">
    <source>
        <dbReference type="ARBA" id="ARBA00023157"/>
    </source>
</evidence>
<dbReference type="GO" id="GO:0005737">
    <property type="term" value="C:cytoplasm"/>
    <property type="evidence" value="ECO:0007669"/>
    <property type="project" value="UniProtKB-SubCell"/>
</dbReference>
<dbReference type="InterPro" id="IPR005746">
    <property type="entry name" value="Thioredoxin"/>
</dbReference>
<dbReference type="GO" id="GO:0015035">
    <property type="term" value="F:protein-disulfide reductase activity"/>
    <property type="evidence" value="ECO:0007669"/>
    <property type="project" value="InterPro"/>
</dbReference>